<comment type="caution">
    <text evidence="1">The sequence shown here is derived from an EMBL/GenBank/DDBJ whole genome shotgun (WGS) entry which is preliminary data.</text>
</comment>
<dbReference type="AlphaFoldDB" id="A0A175QDH9"/>
<reference evidence="1 2" key="1">
    <citation type="journal article" date="2016" name="Front. Microbiol.">
        <title>Genomic Resource of Rice Seed Associated Bacteria.</title>
        <authorList>
            <person name="Midha S."/>
            <person name="Bansal K."/>
            <person name="Sharma S."/>
            <person name="Kumar N."/>
            <person name="Patil P.P."/>
            <person name="Chaudhry V."/>
            <person name="Patil P.B."/>
        </authorList>
    </citation>
    <scope>NUCLEOTIDE SEQUENCE [LARGE SCALE GENOMIC DNA]</scope>
    <source>
        <strain evidence="1 2">NS226</strain>
    </source>
</reference>
<dbReference type="Proteomes" id="UP000078272">
    <property type="component" value="Unassembled WGS sequence"/>
</dbReference>
<dbReference type="AntiFam" id="ANF00142">
    <property type="entry name" value="Shadow ORF (opposite yadG)"/>
</dbReference>
<accession>A0A175QDH9</accession>
<evidence type="ECO:0000313" key="2">
    <source>
        <dbReference type="Proteomes" id="UP000078272"/>
    </source>
</evidence>
<evidence type="ECO:0000313" key="1">
    <source>
        <dbReference type="EMBL" id="KTQ69268.1"/>
    </source>
</evidence>
<dbReference type="AntiFam" id="ANF00095">
    <property type="entry name" value="Shadow ORF (opposite ABC transporters)"/>
</dbReference>
<dbReference type="EMBL" id="LDPZ01000192">
    <property type="protein sequence ID" value="KTQ69268.1"/>
    <property type="molecule type" value="Genomic_DNA"/>
</dbReference>
<protein>
    <submittedName>
        <fullName evidence="1">Uncharacterized protein</fullName>
    </submittedName>
</protein>
<organism evidence="1 2">
    <name type="scientific">Aureimonas ureilytica</name>
    <dbReference type="NCBI Taxonomy" id="401562"/>
    <lineage>
        <taxon>Bacteria</taxon>
        <taxon>Pseudomonadati</taxon>
        <taxon>Pseudomonadota</taxon>
        <taxon>Alphaproteobacteria</taxon>
        <taxon>Hyphomicrobiales</taxon>
        <taxon>Aurantimonadaceae</taxon>
        <taxon>Aureimonas</taxon>
    </lineage>
</organism>
<sequence length="141" mass="16427">MIMVMTIDSQFLRAAWPKHGNKFRMLGDSLGRAGTADMMIEAQYFVCLGHDQMQIMRDHQYRTVQLMTKLVNQIIERDLTIDVHALCRLIQHQHLWLIKQRTRKQDALHFAAGQFLQGRGQQVTGLNAFERRQNVLMTCTT</sequence>
<proteinExistence type="predicted"/>
<gene>
    <name evidence="1" type="ORF">NS226_23710</name>
</gene>
<name>A0A175QDH9_9HYPH</name>